<evidence type="ECO:0000313" key="4">
    <source>
        <dbReference type="EMBL" id="MDQ0350019.1"/>
    </source>
</evidence>
<dbReference type="EMBL" id="JAUSUH010000014">
    <property type="protein sequence ID" value="MDQ0350019.1"/>
    <property type="molecule type" value="Genomic_DNA"/>
</dbReference>
<keyword evidence="1 4" id="KW-0560">Oxidoreductase</keyword>
<dbReference type="InterPro" id="IPR013328">
    <property type="entry name" value="6PGD_dom2"/>
</dbReference>
<protein>
    <submittedName>
        <fullName evidence="4">Fructuronate reductase</fullName>
        <ecNumber evidence="4">1.1.1.57</ecNumber>
    </submittedName>
</protein>
<dbReference type="SUPFAM" id="SSF48179">
    <property type="entry name" value="6-phosphogluconate dehydrogenase C-terminal domain-like"/>
    <property type="match status" value="1"/>
</dbReference>
<reference evidence="4 5" key="1">
    <citation type="submission" date="2023-07" db="EMBL/GenBank/DDBJ databases">
        <title>Genomic Encyclopedia of Type Strains, Phase IV (KMG-IV): sequencing the most valuable type-strain genomes for metagenomic binning, comparative biology and taxonomic classification.</title>
        <authorList>
            <person name="Goeker M."/>
        </authorList>
    </citation>
    <scope>NUCLEOTIDE SEQUENCE [LARGE SCALE GENOMIC DNA]</scope>
    <source>
        <strain evidence="4 5">DSM 1277</strain>
    </source>
</reference>
<feature type="domain" description="Mannitol dehydrogenase C-terminal" evidence="3">
    <location>
        <begin position="282"/>
        <end position="424"/>
    </location>
</feature>
<sequence>MERLSPKTVLPAHVLRPAYDRAALTPGIVHIGIGAFHRAHQAIYTDAALAMEFGPWGIVGVSLRSTAIAQDLRAQGGLYSVITRDGDEDSARVVGSEIDALAATQERERLLALLTNPAIRIVTLTVSEKAYGFDPSTGRLDPAHPAVAADLATPDTPTGAIGILVEALARRYAAQRPPFTVLCCDNLPANGRLVRRLVLDMAERRDAPLATWIAEKGRFPSSMVDRIVPAATDETRARAAVLIGAQDTLALETEAFSQWVIEEDFVDGRPAWEAGGALFVADVEPYEKMKLRLLNGSHSLIAYLGQLHGLDHVRDVMAVPEHVARVRAHMEAAAATLDPVPDIDLAVYRAQLVARFANPAIAHRTVQIAMDGTQKLPQRVFAPAVEALANGGDADAFAYVTALWLAYVSRMGPVNDPRAAELARAASEGGSAPFFALPGLFPRELVTSTDWRQRVAIHLSALEAASR</sequence>
<dbReference type="SUPFAM" id="SSF51735">
    <property type="entry name" value="NAD(P)-binding Rossmann-fold domains"/>
    <property type="match status" value="1"/>
</dbReference>
<dbReference type="InterPro" id="IPR000669">
    <property type="entry name" value="Mannitol_DH"/>
</dbReference>
<dbReference type="InterPro" id="IPR013131">
    <property type="entry name" value="Mannitol_DH_N"/>
</dbReference>
<dbReference type="InterPro" id="IPR036291">
    <property type="entry name" value="NAD(P)-bd_dom_sf"/>
</dbReference>
<dbReference type="Pfam" id="PF01232">
    <property type="entry name" value="Mannitol_dh"/>
    <property type="match status" value="1"/>
</dbReference>
<dbReference type="EC" id="1.1.1.57" evidence="4"/>
<evidence type="ECO:0000256" key="1">
    <source>
        <dbReference type="ARBA" id="ARBA00023002"/>
    </source>
</evidence>
<gene>
    <name evidence="4" type="ORF">J2S76_004475</name>
</gene>
<dbReference type="InterPro" id="IPR008927">
    <property type="entry name" value="6-PGluconate_DH-like_C_sf"/>
</dbReference>
<dbReference type="InterPro" id="IPR013118">
    <property type="entry name" value="Mannitol_DH_C"/>
</dbReference>
<dbReference type="InterPro" id="IPR050988">
    <property type="entry name" value="Mannitol_DH/Oxidoreductase"/>
</dbReference>
<name>A0ABU0DNV7_9HYPH</name>
<evidence type="ECO:0000259" key="2">
    <source>
        <dbReference type="Pfam" id="PF01232"/>
    </source>
</evidence>
<dbReference type="Proteomes" id="UP001238467">
    <property type="component" value="Unassembled WGS sequence"/>
</dbReference>
<dbReference type="PRINTS" id="PR00084">
    <property type="entry name" value="MTLDHDRGNASE"/>
</dbReference>
<dbReference type="Gene3D" id="3.40.50.720">
    <property type="entry name" value="NAD(P)-binding Rossmann-like Domain"/>
    <property type="match status" value="1"/>
</dbReference>
<dbReference type="GO" id="GO:0008866">
    <property type="term" value="F:fructuronate reductase activity"/>
    <property type="evidence" value="ECO:0007669"/>
    <property type="project" value="UniProtKB-EC"/>
</dbReference>
<organism evidence="4 5">
    <name type="scientific">Ancylobacter vacuolatus</name>
    <dbReference type="NCBI Taxonomy" id="223389"/>
    <lineage>
        <taxon>Bacteria</taxon>
        <taxon>Pseudomonadati</taxon>
        <taxon>Pseudomonadota</taxon>
        <taxon>Alphaproteobacteria</taxon>
        <taxon>Hyphomicrobiales</taxon>
        <taxon>Xanthobacteraceae</taxon>
        <taxon>Ancylobacter</taxon>
    </lineage>
</organism>
<comment type="caution">
    <text evidence="4">The sequence shown here is derived from an EMBL/GenBank/DDBJ whole genome shotgun (WGS) entry which is preliminary data.</text>
</comment>
<dbReference type="Pfam" id="PF08125">
    <property type="entry name" value="Mannitol_dh_C"/>
    <property type="match status" value="1"/>
</dbReference>
<feature type="domain" description="Mannitol dehydrogenase N-terminal" evidence="2">
    <location>
        <begin position="27"/>
        <end position="273"/>
    </location>
</feature>
<dbReference type="RefSeq" id="WP_307064201.1">
    <property type="nucleotide sequence ID" value="NZ_JAUSUH010000014.1"/>
</dbReference>
<dbReference type="PANTHER" id="PTHR43362:SF1">
    <property type="entry name" value="MANNITOL DEHYDROGENASE 2-RELATED"/>
    <property type="match status" value="1"/>
</dbReference>
<dbReference type="Gene3D" id="1.10.1040.10">
    <property type="entry name" value="N-(1-d-carboxylethyl)-l-norvaline Dehydrogenase, domain 2"/>
    <property type="match status" value="1"/>
</dbReference>
<keyword evidence="5" id="KW-1185">Reference proteome</keyword>
<dbReference type="PANTHER" id="PTHR43362">
    <property type="entry name" value="MANNITOL DEHYDROGENASE DSF1-RELATED"/>
    <property type="match status" value="1"/>
</dbReference>
<proteinExistence type="predicted"/>
<evidence type="ECO:0000313" key="5">
    <source>
        <dbReference type="Proteomes" id="UP001238467"/>
    </source>
</evidence>
<accession>A0ABU0DNV7</accession>
<evidence type="ECO:0000259" key="3">
    <source>
        <dbReference type="Pfam" id="PF08125"/>
    </source>
</evidence>